<dbReference type="Gene3D" id="1.10.10.10">
    <property type="entry name" value="Winged helix-like DNA-binding domain superfamily/Winged helix DNA-binding domain"/>
    <property type="match status" value="1"/>
</dbReference>
<dbReference type="InterPro" id="IPR050313">
    <property type="entry name" value="Carb_Metab_HTH_regulators"/>
</dbReference>
<dbReference type="RefSeq" id="WP_274958998.1">
    <property type="nucleotide sequence ID" value="NZ_CAUWLO010000004.1"/>
</dbReference>
<evidence type="ECO:0000256" key="1">
    <source>
        <dbReference type="ARBA" id="ARBA00023015"/>
    </source>
</evidence>
<name>A0A921GF36_9ACTN</name>
<dbReference type="Pfam" id="PF00455">
    <property type="entry name" value="DeoRC"/>
    <property type="match status" value="1"/>
</dbReference>
<dbReference type="GO" id="GO:0003677">
    <property type="term" value="F:DNA binding"/>
    <property type="evidence" value="ECO:0007669"/>
    <property type="project" value="UniProtKB-KW"/>
</dbReference>
<dbReference type="Proteomes" id="UP000697330">
    <property type="component" value="Unassembled WGS sequence"/>
</dbReference>
<keyword evidence="2" id="KW-0804">Transcription</keyword>
<protein>
    <submittedName>
        <fullName evidence="4">DeoR/GlpR family DNA-binding transcription regulator</fullName>
    </submittedName>
</protein>
<dbReference type="SMART" id="SM01134">
    <property type="entry name" value="DeoRC"/>
    <property type="match status" value="1"/>
</dbReference>
<organism evidence="4 5">
    <name type="scientific">Thermophilibacter provencensis</name>
    <dbReference type="NCBI Taxonomy" id="1852386"/>
    <lineage>
        <taxon>Bacteria</taxon>
        <taxon>Bacillati</taxon>
        <taxon>Actinomycetota</taxon>
        <taxon>Coriobacteriia</taxon>
        <taxon>Coriobacteriales</taxon>
        <taxon>Atopobiaceae</taxon>
        <taxon>Thermophilibacter</taxon>
    </lineage>
</organism>
<evidence type="ECO:0000256" key="2">
    <source>
        <dbReference type="ARBA" id="ARBA00023163"/>
    </source>
</evidence>
<dbReference type="InterPro" id="IPR001034">
    <property type="entry name" value="DeoR_HTH"/>
</dbReference>
<dbReference type="InterPro" id="IPR037171">
    <property type="entry name" value="NagB/RpiA_transferase-like"/>
</dbReference>
<feature type="domain" description="HTH deoR-type" evidence="3">
    <location>
        <begin position="5"/>
        <end position="61"/>
    </location>
</feature>
<accession>A0A921GF36</accession>
<proteinExistence type="predicted"/>
<dbReference type="InterPro" id="IPR014036">
    <property type="entry name" value="DeoR-like_C"/>
</dbReference>
<evidence type="ECO:0000313" key="5">
    <source>
        <dbReference type="Proteomes" id="UP000697330"/>
    </source>
</evidence>
<gene>
    <name evidence="4" type="ORF">K8U72_05100</name>
</gene>
<dbReference type="EMBL" id="DYWQ01000078">
    <property type="protein sequence ID" value="HJF45147.1"/>
    <property type="molecule type" value="Genomic_DNA"/>
</dbReference>
<dbReference type="PROSITE" id="PS51000">
    <property type="entry name" value="HTH_DEOR_2"/>
    <property type="match status" value="1"/>
</dbReference>
<dbReference type="Gene3D" id="3.40.50.1360">
    <property type="match status" value="1"/>
</dbReference>
<dbReference type="SMART" id="SM00420">
    <property type="entry name" value="HTH_DEOR"/>
    <property type="match status" value="1"/>
</dbReference>
<keyword evidence="1" id="KW-0805">Transcription regulation</keyword>
<dbReference type="SUPFAM" id="SSF46785">
    <property type="entry name" value="Winged helix' DNA-binding domain"/>
    <property type="match status" value="1"/>
</dbReference>
<dbReference type="PANTHER" id="PTHR30363">
    <property type="entry name" value="HTH-TYPE TRANSCRIPTIONAL REGULATOR SRLR-RELATED"/>
    <property type="match status" value="1"/>
</dbReference>
<keyword evidence="4" id="KW-0238">DNA-binding</keyword>
<dbReference type="Pfam" id="PF08220">
    <property type="entry name" value="HTH_DeoR"/>
    <property type="match status" value="1"/>
</dbReference>
<dbReference type="SUPFAM" id="SSF100950">
    <property type="entry name" value="NagB/RpiA/CoA transferase-like"/>
    <property type="match status" value="1"/>
</dbReference>
<dbReference type="PANTHER" id="PTHR30363:SF44">
    <property type="entry name" value="AGA OPERON TRANSCRIPTIONAL REPRESSOR-RELATED"/>
    <property type="match status" value="1"/>
</dbReference>
<reference evidence="4" key="1">
    <citation type="journal article" date="2021" name="PeerJ">
        <title>Extensive microbial diversity within the chicken gut microbiome revealed by metagenomics and culture.</title>
        <authorList>
            <person name="Gilroy R."/>
            <person name="Ravi A."/>
            <person name="Getino M."/>
            <person name="Pursley I."/>
            <person name="Horton D.L."/>
            <person name="Alikhan N.F."/>
            <person name="Baker D."/>
            <person name="Gharbi K."/>
            <person name="Hall N."/>
            <person name="Watson M."/>
            <person name="Adriaenssens E.M."/>
            <person name="Foster-Nyarko E."/>
            <person name="Jarju S."/>
            <person name="Secka A."/>
            <person name="Antonio M."/>
            <person name="Oren A."/>
            <person name="Chaudhuri R.R."/>
            <person name="La Ragione R."/>
            <person name="Hildebrand F."/>
            <person name="Pallen M.J."/>
        </authorList>
    </citation>
    <scope>NUCLEOTIDE SEQUENCE</scope>
    <source>
        <strain evidence="4">CHK124-7917</strain>
    </source>
</reference>
<evidence type="ECO:0000313" key="4">
    <source>
        <dbReference type="EMBL" id="HJF45147.1"/>
    </source>
</evidence>
<sequence length="254" mass="27620">MSSSMKERRDGIVLFVNSKGSVTFGQIKKAFPGVSEMTLRTDLKALDEARLIVRTHGGARSVEYVVGTDDLLLNRSTRNVEEKAAIARKAKGLVRPDSTIFLDSGSTTTALARELDDVRTLAFTNSLTCAAELARLERVRTIMVGGSLNRYSMSLNGSKTIEDVGSLSFDLLFLGVTSFQSATGFACGSDDEAALKRALIAHAEKTVVLMDSSKLGQRSTFKICDLADVDYVVSDGNLTEHFKKYCEEAEVEVL</sequence>
<comment type="caution">
    <text evidence="4">The sequence shown here is derived from an EMBL/GenBank/DDBJ whole genome shotgun (WGS) entry which is preliminary data.</text>
</comment>
<dbReference type="AlphaFoldDB" id="A0A921GF36"/>
<dbReference type="InterPro" id="IPR036388">
    <property type="entry name" value="WH-like_DNA-bd_sf"/>
</dbReference>
<reference evidence="4" key="2">
    <citation type="submission" date="2021-09" db="EMBL/GenBank/DDBJ databases">
        <authorList>
            <person name="Gilroy R."/>
        </authorList>
    </citation>
    <scope>NUCLEOTIDE SEQUENCE</scope>
    <source>
        <strain evidence="4">CHK124-7917</strain>
    </source>
</reference>
<dbReference type="GO" id="GO:0003700">
    <property type="term" value="F:DNA-binding transcription factor activity"/>
    <property type="evidence" value="ECO:0007669"/>
    <property type="project" value="InterPro"/>
</dbReference>
<dbReference type="InterPro" id="IPR036390">
    <property type="entry name" value="WH_DNA-bd_sf"/>
</dbReference>
<evidence type="ECO:0000259" key="3">
    <source>
        <dbReference type="PROSITE" id="PS51000"/>
    </source>
</evidence>